<dbReference type="PROSITE" id="PS51144">
    <property type="entry name" value="ALPHA_CA_2"/>
    <property type="match status" value="1"/>
</dbReference>
<dbReference type="Gene3D" id="3.10.200.10">
    <property type="entry name" value="Alpha carbonic anhydrase"/>
    <property type="match status" value="1"/>
</dbReference>
<organism evidence="12 13">
    <name type="scientific">Acer saccharum</name>
    <name type="common">Sugar maple</name>
    <dbReference type="NCBI Taxonomy" id="4024"/>
    <lineage>
        <taxon>Eukaryota</taxon>
        <taxon>Viridiplantae</taxon>
        <taxon>Streptophyta</taxon>
        <taxon>Embryophyta</taxon>
        <taxon>Tracheophyta</taxon>
        <taxon>Spermatophyta</taxon>
        <taxon>Magnoliopsida</taxon>
        <taxon>eudicotyledons</taxon>
        <taxon>Gunneridae</taxon>
        <taxon>Pentapetalae</taxon>
        <taxon>rosids</taxon>
        <taxon>malvids</taxon>
        <taxon>Sapindales</taxon>
        <taxon>Sapindaceae</taxon>
        <taxon>Hippocastanoideae</taxon>
        <taxon>Acereae</taxon>
        <taxon>Acer</taxon>
    </lineage>
</organism>
<evidence type="ECO:0000256" key="6">
    <source>
        <dbReference type="ARBA" id="ARBA00022723"/>
    </source>
</evidence>
<dbReference type="InterPro" id="IPR018338">
    <property type="entry name" value="Carbonic_anhydrase_a-class_CS"/>
</dbReference>
<feature type="signal peptide" evidence="10">
    <location>
        <begin position="1"/>
        <end position="27"/>
    </location>
</feature>
<keyword evidence="13" id="KW-1185">Reference proteome</keyword>
<evidence type="ECO:0000256" key="7">
    <source>
        <dbReference type="ARBA" id="ARBA00022833"/>
    </source>
</evidence>
<protein>
    <recommendedName>
        <fullName evidence="5 10">Carbonic anhydrase</fullName>
        <ecNumber evidence="5 10">4.2.1.1</ecNumber>
    </recommendedName>
</protein>
<evidence type="ECO:0000256" key="5">
    <source>
        <dbReference type="ARBA" id="ARBA00012925"/>
    </source>
</evidence>
<dbReference type="PANTHER" id="PTHR18952">
    <property type="entry name" value="CARBONIC ANHYDRASE"/>
    <property type="match status" value="1"/>
</dbReference>
<evidence type="ECO:0000256" key="1">
    <source>
        <dbReference type="ARBA" id="ARBA00001947"/>
    </source>
</evidence>
<keyword evidence="6 10" id="KW-0479">Metal-binding</keyword>
<dbReference type="EC" id="4.2.1.1" evidence="5 10"/>
<evidence type="ECO:0000256" key="9">
    <source>
        <dbReference type="ARBA" id="ARBA00048348"/>
    </source>
</evidence>
<dbReference type="GO" id="GO:0009570">
    <property type="term" value="C:chloroplast stroma"/>
    <property type="evidence" value="ECO:0007669"/>
    <property type="project" value="UniProtKB-SubCell"/>
</dbReference>
<comment type="function">
    <text evidence="2 10">Reversible hydration of carbon dioxide.</text>
</comment>
<dbReference type="CDD" id="cd03124">
    <property type="entry name" value="alpha_CA_prokaryotic_like"/>
    <property type="match status" value="1"/>
</dbReference>
<feature type="domain" description="Alpha-carbonic anhydrase" evidence="11">
    <location>
        <begin position="34"/>
        <end position="279"/>
    </location>
</feature>
<evidence type="ECO:0000256" key="2">
    <source>
        <dbReference type="ARBA" id="ARBA00002904"/>
    </source>
</evidence>
<dbReference type="GO" id="GO:0006730">
    <property type="term" value="P:one-carbon metabolic process"/>
    <property type="evidence" value="ECO:0007669"/>
    <property type="project" value="TreeGrafter"/>
</dbReference>
<dbReference type="GO" id="GO:0004089">
    <property type="term" value="F:carbonate dehydratase activity"/>
    <property type="evidence" value="ECO:0007669"/>
    <property type="project" value="UniProtKB-UniRule"/>
</dbReference>
<comment type="similarity">
    <text evidence="10">Belongs to the alpha-carbonic anhydrase family.</text>
</comment>
<proteinExistence type="inferred from homology"/>
<dbReference type="InterPro" id="IPR041891">
    <property type="entry name" value="Alpha_CA_prokaryot-like"/>
</dbReference>
<evidence type="ECO:0000256" key="4">
    <source>
        <dbReference type="ARBA" id="ARBA00006365"/>
    </source>
</evidence>
<dbReference type="Pfam" id="PF00194">
    <property type="entry name" value="Carb_anhydrase"/>
    <property type="match status" value="1"/>
</dbReference>
<dbReference type="EMBL" id="JAUESC010000383">
    <property type="protein sequence ID" value="KAK0585688.1"/>
    <property type="molecule type" value="Genomic_DNA"/>
</dbReference>
<dbReference type="SMART" id="SM01057">
    <property type="entry name" value="Carb_anhydrase"/>
    <property type="match status" value="1"/>
</dbReference>
<dbReference type="AlphaFoldDB" id="A0AA39VPK5"/>
<keyword evidence="7 10" id="KW-0862">Zinc</keyword>
<sequence length="344" mass="38077">MHQTKPIFIIYTLLLFLLIFSSKPVIAQEVEDEREFDYSKGGEKGPAHWGDLKHEWSDCKKGGMQSPIDMSSDRVQVILKSGEIKRRYKPSNAIVKNRGHDISLQWLNNSAGMIKINGTDYFLQQGHWHSPSEHTINGRGFDLELHMVHLSQDPNVTYKIAVIALLYKIGPPDAFLNKLIKIVMPMADKLTESNIGVIDPKDIKMGGRKYYRYMGSLTVPPCTQGVIWTINKKIRTVSQDQVRALRIAVHDNPPFASPSSLHIHRRSVPGSSSSASSSCCSSTASLRVAVAVVDGAFDSLSMGKEEMAMTTTCAASVMLVKQMQSLCLVRVAVFDGASEANAKK</sequence>
<reference evidence="12" key="1">
    <citation type="journal article" date="2022" name="Plant J.">
        <title>Strategies of tolerance reflected in two North American maple genomes.</title>
        <authorList>
            <person name="McEvoy S.L."/>
            <person name="Sezen U.U."/>
            <person name="Trouern-Trend A."/>
            <person name="McMahon S.M."/>
            <person name="Schaberg P.G."/>
            <person name="Yang J."/>
            <person name="Wegrzyn J.L."/>
            <person name="Swenson N.G."/>
        </authorList>
    </citation>
    <scope>NUCLEOTIDE SEQUENCE</scope>
    <source>
        <strain evidence="12">NS2018</strain>
    </source>
</reference>
<feature type="chain" id="PRO_5041488700" description="Carbonic anhydrase" evidence="10">
    <location>
        <begin position="28"/>
        <end position="344"/>
    </location>
</feature>
<dbReference type="PROSITE" id="PS00162">
    <property type="entry name" value="ALPHA_CA_1"/>
    <property type="match status" value="1"/>
</dbReference>
<evidence type="ECO:0000256" key="10">
    <source>
        <dbReference type="RuleBase" id="RU367011"/>
    </source>
</evidence>
<dbReference type="Proteomes" id="UP001168877">
    <property type="component" value="Unassembled WGS sequence"/>
</dbReference>
<evidence type="ECO:0000313" key="13">
    <source>
        <dbReference type="Proteomes" id="UP001168877"/>
    </source>
</evidence>
<evidence type="ECO:0000259" key="11">
    <source>
        <dbReference type="PROSITE" id="PS51144"/>
    </source>
</evidence>
<dbReference type="GO" id="GO:0008270">
    <property type="term" value="F:zinc ion binding"/>
    <property type="evidence" value="ECO:0007669"/>
    <property type="project" value="UniProtKB-UniRule"/>
</dbReference>
<gene>
    <name evidence="12" type="ORF">LWI29_032453</name>
</gene>
<dbReference type="InterPro" id="IPR001148">
    <property type="entry name" value="CA_dom"/>
</dbReference>
<evidence type="ECO:0000313" key="12">
    <source>
        <dbReference type="EMBL" id="KAK0585688.1"/>
    </source>
</evidence>
<reference evidence="12" key="2">
    <citation type="submission" date="2023-06" db="EMBL/GenBank/DDBJ databases">
        <authorList>
            <person name="Swenson N.G."/>
            <person name="Wegrzyn J.L."/>
            <person name="Mcevoy S.L."/>
        </authorList>
    </citation>
    <scope>NUCLEOTIDE SEQUENCE</scope>
    <source>
        <strain evidence="12">NS2018</strain>
        <tissue evidence="12">Leaf</tissue>
    </source>
</reference>
<dbReference type="SUPFAM" id="SSF51069">
    <property type="entry name" value="Carbonic anhydrase"/>
    <property type="match status" value="1"/>
</dbReference>
<dbReference type="InterPro" id="IPR036398">
    <property type="entry name" value="CA_dom_sf"/>
</dbReference>
<comment type="cofactor">
    <cofactor evidence="1 10">
        <name>Zn(2+)</name>
        <dbReference type="ChEBI" id="CHEBI:29105"/>
    </cofactor>
</comment>
<comment type="subcellular location">
    <subcellularLocation>
        <location evidence="3">Plastid</location>
        <location evidence="3">Chloroplast stroma</location>
    </subcellularLocation>
</comment>
<keyword evidence="8 10" id="KW-0456">Lyase</keyword>
<dbReference type="PANTHER" id="PTHR18952:SF201">
    <property type="entry name" value="CARBONIC ANHYDRASE"/>
    <property type="match status" value="1"/>
</dbReference>
<accession>A0AA39VPK5</accession>
<dbReference type="InterPro" id="IPR023561">
    <property type="entry name" value="Carbonic_anhydrase_a-class"/>
</dbReference>
<keyword evidence="10" id="KW-0732">Signal</keyword>
<comment type="catalytic activity">
    <reaction evidence="9 10">
        <text>hydrogencarbonate + H(+) = CO2 + H2O</text>
        <dbReference type="Rhea" id="RHEA:10748"/>
        <dbReference type="ChEBI" id="CHEBI:15377"/>
        <dbReference type="ChEBI" id="CHEBI:15378"/>
        <dbReference type="ChEBI" id="CHEBI:16526"/>
        <dbReference type="ChEBI" id="CHEBI:17544"/>
        <dbReference type="EC" id="4.2.1.1"/>
    </reaction>
</comment>
<evidence type="ECO:0000256" key="3">
    <source>
        <dbReference type="ARBA" id="ARBA00004470"/>
    </source>
</evidence>
<comment type="caution">
    <text evidence="12">The sequence shown here is derived from an EMBL/GenBank/DDBJ whole genome shotgun (WGS) entry which is preliminary data.</text>
</comment>
<name>A0AA39VPK5_ACESA</name>
<comment type="similarity">
    <text evidence="4">Belongs to the alpha-class carbonic anhydrase family.</text>
</comment>
<evidence type="ECO:0000256" key="8">
    <source>
        <dbReference type="ARBA" id="ARBA00023239"/>
    </source>
</evidence>